<dbReference type="AlphaFoldDB" id="A0A6B3RHM0"/>
<comment type="caution">
    <text evidence="3">The sequence shown here is derived from an EMBL/GenBank/DDBJ whole genome shotgun (WGS) entry which is preliminary data.</text>
</comment>
<keyword evidence="4" id="KW-1185">Reference proteome</keyword>
<dbReference type="EMBL" id="JAAIKE010000001">
    <property type="protein sequence ID" value="NEX45537.1"/>
    <property type="molecule type" value="Genomic_DNA"/>
</dbReference>
<gene>
    <name evidence="3" type="ORF">G3572_04925</name>
</gene>
<keyword evidence="3" id="KW-0378">Hydrolase</keyword>
<organism evidence="3 4">
    <name type="scientific">Pseudotabrizicola algicola</name>
    <dbReference type="NCBI Taxonomy" id="2709381"/>
    <lineage>
        <taxon>Bacteria</taxon>
        <taxon>Pseudomonadati</taxon>
        <taxon>Pseudomonadota</taxon>
        <taxon>Alphaproteobacteria</taxon>
        <taxon>Rhodobacterales</taxon>
        <taxon>Paracoccaceae</taxon>
        <taxon>Pseudotabrizicola</taxon>
    </lineage>
</organism>
<evidence type="ECO:0000313" key="4">
    <source>
        <dbReference type="Proteomes" id="UP000481421"/>
    </source>
</evidence>
<dbReference type="Proteomes" id="UP000481421">
    <property type="component" value="Unassembled WGS sequence"/>
</dbReference>
<dbReference type="InterPro" id="IPR042047">
    <property type="entry name" value="SleB_dom1"/>
</dbReference>
<dbReference type="GO" id="GO:0016787">
    <property type="term" value="F:hydrolase activity"/>
    <property type="evidence" value="ECO:0007669"/>
    <property type="project" value="UniProtKB-KW"/>
</dbReference>
<name>A0A6B3RHM0_9RHOB</name>
<accession>A0A6B3RHM0</accession>
<feature type="chain" id="PRO_5025668652" evidence="1">
    <location>
        <begin position="24"/>
        <end position="236"/>
    </location>
</feature>
<feature type="signal peptide" evidence="1">
    <location>
        <begin position="1"/>
        <end position="23"/>
    </location>
</feature>
<keyword evidence="1" id="KW-0732">Signal</keyword>
<reference evidence="3 4" key="1">
    <citation type="submission" date="2020-02" db="EMBL/GenBank/DDBJ databases">
        <title>Rhodobacter algicola sp. nov., isolated from microalga culture.</title>
        <authorList>
            <person name="Park C.-Y."/>
        </authorList>
    </citation>
    <scope>NUCLEOTIDE SEQUENCE [LARGE SCALE GENOMIC DNA]</scope>
    <source>
        <strain evidence="3 4">ETT8</strain>
    </source>
</reference>
<dbReference type="InterPro" id="IPR011105">
    <property type="entry name" value="Cell_wall_hydrolase_SleB"/>
</dbReference>
<evidence type="ECO:0000256" key="1">
    <source>
        <dbReference type="SAM" id="SignalP"/>
    </source>
</evidence>
<dbReference type="RefSeq" id="WP_164609517.1">
    <property type="nucleotide sequence ID" value="NZ_JAAIKE010000001.1"/>
</dbReference>
<dbReference type="Pfam" id="PF07486">
    <property type="entry name" value="Hydrolase_2"/>
    <property type="match status" value="1"/>
</dbReference>
<dbReference type="Gene3D" id="1.10.10.2520">
    <property type="entry name" value="Cell wall hydrolase SleB, domain 1"/>
    <property type="match status" value="1"/>
</dbReference>
<feature type="domain" description="Cell wall hydrolase SleB" evidence="2">
    <location>
        <begin position="126"/>
        <end position="233"/>
    </location>
</feature>
<protein>
    <submittedName>
        <fullName evidence="3">Cell wall hydrolase</fullName>
    </submittedName>
</protein>
<sequence length="236" mass="24991">MRLRQILASAALAALATGEAAFADVTVSQSNSPEMGMAEQIASLMGAEHATVGAVPQARLAALAKGPVTPEAPAKKASATADAQQAEPAVPVLIRYEESFVARQPAPQGDGQWQCLQQALYFEARGESLRGQFAVAEVILNRVDSRDYPNSVCGVVRQGGSNGCQFSYVCDGNSDVMRDRAAADTAGRIARIMLNGAPRGLTAGATHFHTRAVNPNWARQFPRTAAIGAHLFYRQP</sequence>
<evidence type="ECO:0000313" key="3">
    <source>
        <dbReference type="EMBL" id="NEX45537.1"/>
    </source>
</evidence>
<evidence type="ECO:0000259" key="2">
    <source>
        <dbReference type="Pfam" id="PF07486"/>
    </source>
</evidence>
<proteinExistence type="predicted"/>